<keyword evidence="1" id="KW-1133">Transmembrane helix</keyword>
<feature type="transmembrane region" description="Helical" evidence="1">
    <location>
        <begin position="7"/>
        <end position="33"/>
    </location>
</feature>
<dbReference type="EMBL" id="BBMM01000001">
    <property type="protein sequence ID" value="GAK98585.1"/>
    <property type="molecule type" value="Genomic_DNA"/>
</dbReference>
<organism evidence="2 3">
    <name type="scientific">Nonlabens ulvanivorans</name>
    <name type="common">Persicivirga ulvanivorans</name>
    <dbReference type="NCBI Taxonomy" id="906888"/>
    <lineage>
        <taxon>Bacteria</taxon>
        <taxon>Pseudomonadati</taxon>
        <taxon>Bacteroidota</taxon>
        <taxon>Flavobacteriia</taxon>
        <taxon>Flavobacteriales</taxon>
        <taxon>Flavobacteriaceae</taxon>
        <taxon>Nonlabens</taxon>
    </lineage>
</organism>
<name>A0A090Q6H2_NONUL</name>
<dbReference type="Proteomes" id="UP000029226">
    <property type="component" value="Unassembled WGS sequence"/>
</dbReference>
<evidence type="ECO:0000313" key="3">
    <source>
        <dbReference type="Proteomes" id="UP000029226"/>
    </source>
</evidence>
<sequence length="89" mass="9672">MKSLRKIFFIQGSLMTISGGLIGLFIGVAFVYLQIEYSLLYIAPGLPYPFEMVLTNVAVAIGTTSILGIIASYIASRRINEALLSQAKL</sequence>
<accession>A0A090Q6H2</accession>
<protein>
    <submittedName>
        <fullName evidence="2">Lipoprotein releasing system transmembrane protein lolC</fullName>
    </submittedName>
</protein>
<dbReference type="AlphaFoldDB" id="A0A090Q6H2"/>
<evidence type="ECO:0000256" key="1">
    <source>
        <dbReference type="SAM" id="Phobius"/>
    </source>
</evidence>
<keyword evidence="1" id="KW-0472">Membrane</keyword>
<keyword evidence="1 2" id="KW-0812">Transmembrane</keyword>
<keyword evidence="2" id="KW-0449">Lipoprotein</keyword>
<gene>
    <name evidence="2" type="ORF">JCM19314_2616</name>
</gene>
<proteinExistence type="predicted"/>
<reference evidence="2 3" key="1">
    <citation type="journal article" date="2014" name="Genome Announc.">
        <title>Draft Genome Sequences of Marine Flavobacterium Nonlabens Strains NR17, NR24, NR27, NR32, NR33, and Ara13.</title>
        <authorList>
            <person name="Nakanishi M."/>
            <person name="Meirelles P."/>
            <person name="Suzuki R."/>
            <person name="Takatani N."/>
            <person name="Mino S."/>
            <person name="Suda W."/>
            <person name="Oshima K."/>
            <person name="Hattori M."/>
            <person name="Ohkuma M."/>
            <person name="Hosokawa M."/>
            <person name="Miyashita K."/>
            <person name="Thompson F.L."/>
            <person name="Niwa A."/>
            <person name="Sawabe T."/>
            <person name="Sawabe T."/>
        </authorList>
    </citation>
    <scope>NUCLEOTIDE SEQUENCE [LARGE SCALE GENOMIC DNA]</scope>
    <source>
        <strain evidence="3">JCM19314</strain>
    </source>
</reference>
<evidence type="ECO:0000313" key="2">
    <source>
        <dbReference type="EMBL" id="GAK98585.1"/>
    </source>
</evidence>
<comment type="caution">
    <text evidence="2">The sequence shown here is derived from an EMBL/GenBank/DDBJ whole genome shotgun (WGS) entry which is preliminary data.</text>
</comment>
<feature type="transmembrane region" description="Helical" evidence="1">
    <location>
        <begin position="53"/>
        <end position="75"/>
    </location>
</feature>